<reference evidence="2" key="4">
    <citation type="submission" date="2025-09" db="UniProtKB">
        <authorList>
            <consortium name="Ensembl"/>
        </authorList>
    </citation>
    <scope>IDENTIFICATION</scope>
</reference>
<dbReference type="SUPFAM" id="SSF56059">
    <property type="entry name" value="Glutathione synthetase ATP-binding domain-like"/>
    <property type="match status" value="1"/>
</dbReference>
<feature type="transmembrane region" description="Helical" evidence="1">
    <location>
        <begin position="134"/>
        <end position="156"/>
    </location>
</feature>
<dbReference type="InterPro" id="IPR014709">
    <property type="entry name" value="Glutathione_synthase_C_euk"/>
</dbReference>
<keyword evidence="3" id="KW-1185">Reference proteome</keyword>
<dbReference type="Ensembl" id="ENSACLT00000019381.1">
    <property type="protein sequence ID" value="ENSACLP00000018940.1"/>
    <property type="gene ID" value="ENSACLG00000012900.1"/>
</dbReference>
<keyword evidence="1" id="KW-0812">Transmembrane</keyword>
<accession>A0A3P8PPF2</accession>
<dbReference type="Proteomes" id="UP000265100">
    <property type="component" value="Chromosome 6"/>
</dbReference>
<dbReference type="Gene3D" id="3.30.470.20">
    <property type="entry name" value="ATP-grasp fold, B domain"/>
    <property type="match status" value="1"/>
</dbReference>
<sequence>QPREKFIVCFQLQSWDARLLMERSRAVKCPDISAHLAGTKKVQQVLPRPGVLDRFFPDQPQAVQQIRATLADLNTLDTGPERDKTVSVALSAAERFVLKSQREGGVCVGLYVMLGAWGLVHFDSKLILTSVSHWFLGGGVKGIGWWLFLMLAFSWFSYRQGKDMVMNECVGRLLRTKSSGQSDGGVAAGVTVLDNPLLS</sequence>
<dbReference type="GO" id="GO:0043295">
    <property type="term" value="F:glutathione binding"/>
    <property type="evidence" value="ECO:0007669"/>
    <property type="project" value="TreeGrafter"/>
</dbReference>
<organism evidence="2 3">
    <name type="scientific">Astatotilapia calliptera</name>
    <name type="common">Eastern happy</name>
    <name type="synonym">Chromis callipterus</name>
    <dbReference type="NCBI Taxonomy" id="8154"/>
    <lineage>
        <taxon>Eukaryota</taxon>
        <taxon>Metazoa</taxon>
        <taxon>Chordata</taxon>
        <taxon>Craniata</taxon>
        <taxon>Vertebrata</taxon>
        <taxon>Euteleostomi</taxon>
        <taxon>Actinopterygii</taxon>
        <taxon>Neopterygii</taxon>
        <taxon>Teleostei</taxon>
        <taxon>Neoteleostei</taxon>
        <taxon>Acanthomorphata</taxon>
        <taxon>Ovalentaria</taxon>
        <taxon>Cichlomorphae</taxon>
        <taxon>Cichliformes</taxon>
        <taxon>Cichlidae</taxon>
        <taxon>African cichlids</taxon>
        <taxon>Pseudocrenilabrinae</taxon>
        <taxon>Haplochromini</taxon>
        <taxon>Astatotilapia</taxon>
    </lineage>
</organism>
<evidence type="ECO:0000256" key="1">
    <source>
        <dbReference type="SAM" id="Phobius"/>
    </source>
</evidence>
<dbReference type="OMA" id="QPREKFI"/>
<keyword evidence="1" id="KW-1133">Transmembrane helix</keyword>
<reference evidence="2" key="3">
    <citation type="submission" date="2025-08" db="UniProtKB">
        <authorList>
            <consortium name="Ensembl"/>
        </authorList>
    </citation>
    <scope>IDENTIFICATION</scope>
</reference>
<dbReference type="Gene3D" id="1.10.1080.10">
    <property type="entry name" value="Glutathione Synthetase, Chain A, domain 3"/>
    <property type="match status" value="1"/>
</dbReference>
<dbReference type="InterPro" id="IPR037013">
    <property type="entry name" value="GSH-S_sub-bd_sf"/>
</dbReference>
<reference evidence="3" key="2">
    <citation type="submission" date="2023-03" db="EMBL/GenBank/DDBJ databases">
        <authorList>
            <consortium name="Wellcome Sanger Institute Data Sharing"/>
        </authorList>
    </citation>
    <scope>NUCLEOTIDE SEQUENCE [LARGE SCALE GENOMIC DNA]</scope>
</reference>
<dbReference type="PANTHER" id="PTHR11130:SF0">
    <property type="entry name" value="GLUTATHIONE SYNTHETASE"/>
    <property type="match status" value="1"/>
</dbReference>
<dbReference type="GeneTree" id="ENSGT00390000013764"/>
<dbReference type="PANTHER" id="PTHR11130">
    <property type="entry name" value="GLUTATHIONE SYNTHETASE"/>
    <property type="match status" value="1"/>
</dbReference>
<evidence type="ECO:0000313" key="2">
    <source>
        <dbReference type="Ensembl" id="ENSACLP00000018940.1"/>
    </source>
</evidence>
<dbReference type="Pfam" id="PF03917">
    <property type="entry name" value="GSH_synth_ATP"/>
    <property type="match status" value="2"/>
</dbReference>
<dbReference type="GO" id="GO:0005829">
    <property type="term" value="C:cytosol"/>
    <property type="evidence" value="ECO:0007669"/>
    <property type="project" value="TreeGrafter"/>
</dbReference>
<dbReference type="InterPro" id="IPR014042">
    <property type="entry name" value="Glutathione_synthase_a-hlx"/>
</dbReference>
<dbReference type="GO" id="GO:0004363">
    <property type="term" value="F:glutathione synthase activity"/>
    <property type="evidence" value="ECO:0007669"/>
    <property type="project" value="InterPro"/>
</dbReference>
<protein>
    <submittedName>
        <fullName evidence="2">Uncharacterized protein</fullName>
    </submittedName>
</protein>
<proteinExistence type="predicted"/>
<dbReference type="AlphaFoldDB" id="A0A3P8PPF2"/>
<dbReference type="Gene3D" id="3.30.1490.50">
    <property type="match status" value="1"/>
</dbReference>
<dbReference type="Gene3D" id="3.40.50.1760">
    <property type="entry name" value="Glutathione synthase, substrate-binding domain superfamily, eukaryotic"/>
    <property type="match status" value="1"/>
</dbReference>
<name>A0A3P8PPF2_ASTCA</name>
<dbReference type="GO" id="GO:0005524">
    <property type="term" value="F:ATP binding"/>
    <property type="evidence" value="ECO:0007669"/>
    <property type="project" value="InterPro"/>
</dbReference>
<dbReference type="UniPathway" id="UPA00142">
    <property type="reaction ID" value="UER00210"/>
</dbReference>
<reference evidence="2 3" key="1">
    <citation type="submission" date="2018-05" db="EMBL/GenBank/DDBJ databases">
        <authorList>
            <person name="Datahose"/>
        </authorList>
    </citation>
    <scope>NUCLEOTIDE SEQUENCE</scope>
</reference>
<dbReference type="STRING" id="8154.ENSACLP00000018940"/>
<feature type="transmembrane region" description="Helical" evidence="1">
    <location>
        <begin position="104"/>
        <end position="122"/>
    </location>
</feature>
<dbReference type="InterPro" id="IPR005615">
    <property type="entry name" value="Glutathione_synthase"/>
</dbReference>
<keyword evidence="1" id="KW-0472">Membrane</keyword>
<evidence type="ECO:0000313" key="3">
    <source>
        <dbReference type="Proteomes" id="UP000265100"/>
    </source>
</evidence>